<evidence type="ECO:0000313" key="2">
    <source>
        <dbReference type="Proteomes" id="UP000799429"/>
    </source>
</evidence>
<keyword evidence="2" id="KW-1185">Reference proteome</keyword>
<dbReference type="OrthoDB" id="3561867at2759"/>
<protein>
    <submittedName>
        <fullName evidence="1">Uncharacterized protein</fullName>
    </submittedName>
</protein>
<reference evidence="1" key="1">
    <citation type="journal article" date="2020" name="Stud. Mycol.">
        <title>101 Dothideomycetes genomes: a test case for predicting lifestyles and emergence of pathogens.</title>
        <authorList>
            <person name="Haridas S."/>
            <person name="Albert R."/>
            <person name="Binder M."/>
            <person name="Bloem J."/>
            <person name="Labutti K."/>
            <person name="Salamov A."/>
            <person name="Andreopoulos B."/>
            <person name="Baker S."/>
            <person name="Barry K."/>
            <person name="Bills G."/>
            <person name="Bluhm B."/>
            <person name="Cannon C."/>
            <person name="Castanera R."/>
            <person name="Culley D."/>
            <person name="Daum C."/>
            <person name="Ezra D."/>
            <person name="Gonzalez J."/>
            <person name="Henrissat B."/>
            <person name="Kuo A."/>
            <person name="Liang C."/>
            <person name="Lipzen A."/>
            <person name="Lutzoni F."/>
            <person name="Magnuson J."/>
            <person name="Mondo S."/>
            <person name="Nolan M."/>
            <person name="Ohm R."/>
            <person name="Pangilinan J."/>
            <person name="Park H.-J."/>
            <person name="Ramirez L."/>
            <person name="Alfaro M."/>
            <person name="Sun H."/>
            <person name="Tritt A."/>
            <person name="Yoshinaga Y."/>
            <person name="Zwiers L.-H."/>
            <person name="Turgeon B."/>
            <person name="Goodwin S."/>
            <person name="Spatafora J."/>
            <person name="Crous P."/>
            <person name="Grigoriev I."/>
        </authorList>
    </citation>
    <scope>NUCLEOTIDE SEQUENCE</scope>
    <source>
        <strain evidence="1">CBS 101060</strain>
    </source>
</reference>
<evidence type="ECO:0000313" key="1">
    <source>
        <dbReference type="EMBL" id="KAF2838457.1"/>
    </source>
</evidence>
<name>A0A9P4S9D7_9PEZI</name>
<gene>
    <name evidence="1" type="ORF">M501DRAFT_907477</name>
</gene>
<sequence length="61" mass="7126">IYEKLPKEYYHLAHVFSKSASDKLPPFREDVDHDIVLDQDSNLTTSPLYNMPIKHLQLAKD</sequence>
<dbReference type="AlphaFoldDB" id="A0A9P4S9D7"/>
<proteinExistence type="predicted"/>
<dbReference type="Proteomes" id="UP000799429">
    <property type="component" value="Unassembled WGS sequence"/>
</dbReference>
<organism evidence="1 2">
    <name type="scientific">Patellaria atrata CBS 101060</name>
    <dbReference type="NCBI Taxonomy" id="1346257"/>
    <lineage>
        <taxon>Eukaryota</taxon>
        <taxon>Fungi</taxon>
        <taxon>Dikarya</taxon>
        <taxon>Ascomycota</taxon>
        <taxon>Pezizomycotina</taxon>
        <taxon>Dothideomycetes</taxon>
        <taxon>Dothideomycetes incertae sedis</taxon>
        <taxon>Patellariales</taxon>
        <taxon>Patellariaceae</taxon>
        <taxon>Patellaria</taxon>
    </lineage>
</organism>
<comment type="caution">
    <text evidence="1">The sequence shown here is derived from an EMBL/GenBank/DDBJ whole genome shotgun (WGS) entry which is preliminary data.</text>
</comment>
<dbReference type="EMBL" id="MU006096">
    <property type="protein sequence ID" value="KAF2838457.1"/>
    <property type="molecule type" value="Genomic_DNA"/>
</dbReference>
<accession>A0A9P4S9D7</accession>
<feature type="non-terminal residue" evidence="1">
    <location>
        <position position="61"/>
    </location>
</feature>
<feature type="non-terminal residue" evidence="1">
    <location>
        <position position="1"/>
    </location>
</feature>